<proteinExistence type="predicted"/>
<reference evidence="2 3" key="1">
    <citation type="journal article" date="2013" name="Genome Biol.">
        <title>The genome sequence of the most widely cultivated cacao type and its use to identify candidate genes regulating pod color.</title>
        <authorList>
            <person name="Motamayor J.C."/>
            <person name="Mockaitis K."/>
            <person name="Schmutz J."/>
            <person name="Haiminen N."/>
            <person name="Iii D.L."/>
            <person name="Cornejo O."/>
            <person name="Findley S.D."/>
            <person name="Zheng P."/>
            <person name="Utro F."/>
            <person name="Royaert S."/>
            <person name="Saski C."/>
            <person name="Jenkins J."/>
            <person name="Podicheti R."/>
            <person name="Zhao M."/>
            <person name="Scheffler B.E."/>
            <person name="Stack J.C."/>
            <person name="Feltus F.A."/>
            <person name="Mustiga G.M."/>
            <person name="Amores F."/>
            <person name="Phillips W."/>
            <person name="Marelli J.P."/>
            <person name="May G.D."/>
            <person name="Shapiro H."/>
            <person name="Ma J."/>
            <person name="Bustamante C.D."/>
            <person name="Schnell R.J."/>
            <person name="Main D."/>
            <person name="Gilbert D."/>
            <person name="Parida L."/>
            <person name="Kuhn D.N."/>
        </authorList>
    </citation>
    <scope>NUCLEOTIDE SEQUENCE [LARGE SCALE GENOMIC DNA]</scope>
    <source>
        <strain evidence="3">cv. Matina 1-6</strain>
    </source>
</reference>
<evidence type="ECO:0000256" key="1">
    <source>
        <dbReference type="SAM" id="MobiDB-lite"/>
    </source>
</evidence>
<dbReference type="InParanoid" id="A0A061E3U1"/>
<dbReference type="AlphaFoldDB" id="A0A061E3U1"/>
<feature type="compositionally biased region" description="Polar residues" evidence="1">
    <location>
        <begin position="59"/>
        <end position="69"/>
    </location>
</feature>
<dbReference type="HOGENOM" id="CLU_2101332_0_0_1"/>
<feature type="region of interest" description="Disordered" evidence="1">
    <location>
        <begin position="39"/>
        <end position="79"/>
    </location>
</feature>
<dbReference type="Proteomes" id="UP000026915">
    <property type="component" value="Chromosome 2"/>
</dbReference>
<gene>
    <name evidence="2" type="ORF">TCM_007921</name>
</gene>
<protein>
    <submittedName>
        <fullName evidence="2">Uncharacterized protein</fullName>
    </submittedName>
</protein>
<sequence length="116" mass="12975">MMISGYPIIVKKAPERRQPKDISYQRTFRDVVADGRHFEGKDNCAKPRKVDDKPKVVDTSQEMNAQSQSRKVKEKPKAAKKVKERIGASAFVPKLNVASSKKSGLGFVREGLCRDG</sequence>
<organism evidence="2 3">
    <name type="scientific">Theobroma cacao</name>
    <name type="common">Cacao</name>
    <name type="synonym">Cocoa</name>
    <dbReference type="NCBI Taxonomy" id="3641"/>
    <lineage>
        <taxon>Eukaryota</taxon>
        <taxon>Viridiplantae</taxon>
        <taxon>Streptophyta</taxon>
        <taxon>Embryophyta</taxon>
        <taxon>Tracheophyta</taxon>
        <taxon>Spermatophyta</taxon>
        <taxon>Magnoliopsida</taxon>
        <taxon>eudicotyledons</taxon>
        <taxon>Gunneridae</taxon>
        <taxon>Pentapetalae</taxon>
        <taxon>rosids</taxon>
        <taxon>malvids</taxon>
        <taxon>Malvales</taxon>
        <taxon>Malvaceae</taxon>
        <taxon>Byttnerioideae</taxon>
        <taxon>Theobroma</taxon>
    </lineage>
</organism>
<keyword evidence="3" id="KW-1185">Reference proteome</keyword>
<evidence type="ECO:0000313" key="2">
    <source>
        <dbReference type="EMBL" id="EOX99292.1"/>
    </source>
</evidence>
<name>A0A061E3U1_THECC</name>
<feature type="compositionally biased region" description="Basic and acidic residues" evidence="1">
    <location>
        <begin position="39"/>
        <end position="56"/>
    </location>
</feature>
<accession>A0A061E3U1</accession>
<dbReference type="Gramene" id="EOX99292">
    <property type="protein sequence ID" value="EOX99292"/>
    <property type="gene ID" value="TCM_007921"/>
</dbReference>
<feature type="compositionally biased region" description="Basic residues" evidence="1">
    <location>
        <begin position="70"/>
        <end position="79"/>
    </location>
</feature>
<evidence type="ECO:0000313" key="3">
    <source>
        <dbReference type="Proteomes" id="UP000026915"/>
    </source>
</evidence>
<dbReference type="EMBL" id="CM001880">
    <property type="protein sequence ID" value="EOX99292.1"/>
    <property type="molecule type" value="Genomic_DNA"/>
</dbReference>